<protein>
    <submittedName>
        <fullName evidence="1">Uncharacterized protein</fullName>
    </submittedName>
</protein>
<evidence type="ECO:0000313" key="1">
    <source>
        <dbReference type="EMBL" id="GFH57624.1"/>
    </source>
</evidence>
<dbReference type="Proteomes" id="UP001054902">
    <property type="component" value="Unassembled WGS sequence"/>
</dbReference>
<sequence>MKKIPSYHFCSQTNGNDGKADGLMTPGSFHRAFYLLLSVLSIIHKQDFDDIFEIGMFNFKKLLRDAGVCGVKRGAPALMSKDSDISCRLVGSNTIKSCSLEMFVREKGISYEEFFKSFTNAFTYTHDVQELRDYDVSLHRNALEKSWSVKEVRQVWM</sequence>
<evidence type="ECO:0000313" key="2">
    <source>
        <dbReference type="Proteomes" id="UP001054902"/>
    </source>
</evidence>
<name>A0AAD3D4J6_9STRA</name>
<reference evidence="1 2" key="1">
    <citation type="journal article" date="2021" name="Sci. Rep.">
        <title>The genome of the diatom Chaetoceros tenuissimus carries an ancient integrated fragment of an extant virus.</title>
        <authorList>
            <person name="Hongo Y."/>
            <person name="Kimura K."/>
            <person name="Takaki Y."/>
            <person name="Yoshida Y."/>
            <person name="Baba S."/>
            <person name="Kobayashi G."/>
            <person name="Nagasaki K."/>
            <person name="Hano T."/>
            <person name="Tomaru Y."/>
        </authorList>
    </citation>
    <scope>NUCLEOTIDE SEQUENCE [LARGE SCALE GENOMIC DNA]</scope>
    <source>
        <strain evidence="1 2">NIES-3715</strain>
    </source>
</reference>
<keyword evidence="2" id="KW-1185">Reference proteome</keyword>
<gene>
    <name evidence="1" type="ORF">CTEN210_14100</name>
</gene>
<dbReference type="AlphaFoldDB" id="A0AAD3D4J6"/>
<accession>A0AAD3D4J6</accession>
<dbReference type="EMBL" id="BLLK01000058">
    <property type="protein sequence ID" value="GFH57624.1"/>
    <property type="molecule type" value="Genomic_DNA"/>
</dbReference>
<proteinExistence type="predicted"/>
<organism evidence="1 2">
    <name type="scientific">Chaetoceros tenuissimus</name>
    <dbReference type="NCBI Taxonomy" id="426638"/>
    <lineage>
        <taxon>Eukaryota</taxon>
        <taxon>Sar</taxon>
        <taxon>Stramenopiles</taxon>
        <taxon>Ochrophyta</taxon>
        <taxon>Bacillariophyta</taxon>
        <taxon>Coscinodiscophyceae</taxon>
        <taxon>Chaetocerotophycidae</taxon>
        <taxon>Chaetocerotales</taxon>
        <taxon>Chaetocerotaceae</taxon>
        <taxon>Chaetoceros</taxon>
    </lineage>
</organism>
<comment type="caution">
    <text evidence="1">The sequence shown here is derived from an EMBL/GenBank/DDBJ whole genome shotgun (WGS) entry which is preliminary data.</text>
</comment>